<comment type="caution">
    <text evidence="1">The sequence shown here is derived from an EMBL/GenBank/DDBJ whole genome shotgun (WGS) entry which is preliminary data.</text>
</comment>
<dbReference type="AlphaFoldDB" id="A0A5J4WLD5"/>
<name>A0A5J4WLD5_9EUKA</name>
<dbReference type="EMBL" id="SNRW01001702">
    <property type="protein sequence ID" value="KAA6395372.1"/>
    <property type="molecule type" value="Genomic_DNA"/>
</dbReference>
<organism evidence="1 2">
    <name type="scientific">Streblomastix strix</name>
    <dbReference type="NCBI Taxonomy" id="222440"/>
    <lineage>
        <taxon>Eukaryota</taxon>
        <taxon>Metamonada</taxon>
        <taxon>Preaxostyla</taxon>
        <taxon>Oxymonadida</taxon>
        <taxon>Streblomastigidae</taxon>
        <taxon>Streblomastix</taxon>
    </lineage>
</organism>
<accession>A0A5J4WLD5</accession>
<sequence>MNVQDIENEIRQLQIQVIEQQDLQQKQILIRQGIVHRLSAMFVRSVKESLFAQIEYASQFGVGELSFDMVQQLKLNSGIRKLYALRVPICEVLTWFVQDDPTASGELIRGGDFLPAFQFMLVSLTVQEMNNAYLMPIAEVLNNCTKEEAQVIYIEGIIKSISRYLLSWEVLMQQQKNIHKKKSDQCATMGNNEYKALHQQEEQCIRSILSIIERVLWFKRQELIVGQQHPYTLNFQQDGTIMKLKDIYSRASNEMKMGLKGITDQDIEKYSAIIFGYICKAQSLKNQGLNGKDIVKSLQKCFASKDTLYFCSCALCALADIAEHPSNHDWITNIYMITDVWICVKEDVQLGIISEQALNSAGQVQIKAKRLLG</sequence>
<reference evidence="1 2" key="1">
    <citation type="submission" date="2019-03" db="EMBL/GenBank/DDBJ databases">
        <title>Single cell metagenomics reveals metabolic interactions within the superorganism composed of flagellate Streblomastix strix and complex community of Bacteroidetes bacteria on its surface.</title>
        <authorList>
            <person name="Treitli S.C."/>
            <person name="Kolisko M."/>
            <person name="Husnik F."/>
            <person name="Keeling P."/>
            <person name="Hampl V."/>
        </authorList>
    </citation>
    <scope>NUCLEOTIDE SEQUENCE [LARGE SCALE GENOMIC DNA]</scope>
    <source>
        <strain evidence="1">ST1C</strain>
    </source>
</reference>
<evidence type="ECO:0000313" key="2">
    <source>
        <dbReference type="Proteomes" id="UP000324800"/>
    </source>
</evidence>
<dbReference type="Proteomes" id="UP000324800">
    <property type="component" value="Unassembled WGS sequence"/>
</dbReference>
<protein>
    <submittedName>
        <fullName evidence="1">Uncharacterized protein</fullName>
    </submittedName>
</protein>
<proteinExistence type="predicted"/>
<gene>
    <name evidence="1" type="ORF">EZS28_009104</name>
</gene>
<evidence type="ECO:0000313" key="1">
    <source>
        <dbReference type="EMBL" id="KAA6395372.1"/>
    </source>
</evidence>